<organism evidence="2">
    <name type="scientific">Arsenophonus nasoniae</name>
    <name type="common">son-killer infecting Nasonia vitripennis</name>
    <dbReference type="NCBI Taxonomy" id="638"/>
    <lineage>
        <taxon>Bacteria</taxon>
        <taxon>Pseudomonadati</taxon>
        <taxon>Pseudomonadota</taxon>
        <taxon>Gammaproteobacteria</taxon>
        <taxon>Enterobacterales</taxon>
        <taxon>Morganellaceae</taxon>
        <taxon>Arsenophonus</taxon>
    </lineage>
</organism>
<feature type="domain" description="Fe/B12 periplasmic-binding" evidence="1">
    <location>
        <begin position="66"/>
        <end position="367"/>
    </location>
</feature>
<dbReference type="PANTHER" id="PTHR30535">
    <property type="entry name" value="VITAMIN B12-BINDING PROTEIN"/>
    <property type="match status" value="1"/>
</dbReference>
<dbReference type="AlphaFoldDB" id="D2TYQ4"/>
<protein>
    <submittedName>
        <fullName evidence="2">Substrate-binding protein</fullName>
    </submittedName>
</protein>
<dbReference type="InterPro" id="IPR002491">
    <property type="entry name" value="ABC_transptr_periplasmic_BD"/>
</dbReference>
<dbReference type="CDD" id="cd01139">
    <property type="entry name" value="TroA_f"/>
    <property type="match status" value="1"/>
</dbReference>
<dbReference type="Pfam" id="PF01497">
    <property type="entry name" value="Peripla_BP_2"/>
    <property type="match status" value="1"/>
</dbReference>
<sequence length="399" mass="43703">MLYCYAQMGSVEWRGNQVKFAYSLISKGVDSCLLAGITLMTSFAAWSVTVTDVAGRTVQVPDKVNRILLGEGRLFHAIALLEGNKPLARIVGWQGDFRKLDPQSYAVYKAKFPEIDKIPLIGNTSAESVSAEKVLTLNPDIAIFGLSGHGPGKNSELVMQLEKAGVPVIFVDFRSEPLKNTLPSIRLLGKALQREQQAEKYANFYQKNLKLVTDITNKIPNDKKPTVFIELRAGSSEDCCGTAGNGNMGNFIDLAGGINIAKNALPGPLGMMNLEKVIADDPAIYIASGAKMPGSKEAGVQLGALSTEKAAITSLTTITERKGINTLSAVKNGRSYAIWHNYYNSPYNVIATQIFAKWFYPDKFADLDPQTTMKELYRQFLTIEPTGVYWVSQNSLKSR</sequence>
<dbReference type="EMBL" id="FN545185">
    <property type="protein sequence ID" value="CBA72571.1"/>
    <property type="molecule type" value="Genomic_DNA"/>
</dbReference>
<proteinExistence type="predicted"/>
<dbReference type="PANTHER" id="PTHR30535:SF34">
    <property type="entry name" value="MOLYBDATE-BINDING PROTEIN MOLA"/>
    <property type="match status" value="1"/>
</dbReference>
<accession>D2TYQ4</accession>
<gene>
    <name evidence="2" type="ORF">ARN_12850</name>
</gene>
<evidence type="ECO:0000259" key="1">
    <source>
        <dbReference type="PROSITE" id="PS50983"/>
    </source>
</evidence>
<dbReference type="InterPro" id="IPR050902">
    <property type="entry name" value="ABC_Transporter_SBP"/>
</dbReference>
<dbReference type="Gene3D" id="3.40.50.1980">
    <property type="entry name" value="Nitrogenase molybdenum iron protein domain"/>
    <property type="match status" value="2"/>
</dbReference>
<dbReference type="PROSITE" id="PS50983">
    <property type="entry name" value="FE_B12_PBP"/>
    <property type="match status" value="1"/>
</dbReference>
<evidence type="ECO:0000313" key="2">
    <source>
        <dbReference type="EMBL" id="CBA72571.1"/>
    </source>
</evidence>
<dbReference type="SUPFAM" id="SSF53807">
    <property type="entry name" value="Helical backbone' metal receptor"/>
    <property type="match status" value="1"/>
</dbReference>
<reference evidence="2" key="1">
    <citation type="journal article" date="2010" name="Insect Mol. Biol.">
        <title>The draft genome sequence of Arsenophonus nasoniae, son-killer bacterium of Nasonia vitripennis, reveals genes associated with virulence and symbiosis.</title>
        <authorList>
            <person name="Wilkes T."/>
            <person name="Darby A.C."/>
            <person name="Choi J."/>
            <person name="Colborne J.K."/>
            <person name="Werren J.H."/>
            <person name="Hurst G.D.D."/>
        </authorList>
    </citation>
    <scope>NUCLEOTIDE SEQUENCE</scope>
</reference>
<name>D2TYQ4_9GAMM</name>